<dbReference type="EMBL" id="JARKIE010000122">
    <property type="protein sequence ID" value="KAJ7681152.1"/>
    <property type="molecule type" value="Genomic_DNA"/>
</dbReference>
<dbReference type="AlphaFoldDB" id="A0AAD7D5W4"/>
<sequence>MRSPRIRLCRNIRHLHTRFPVRFVDFCSRSKRRYSSLLLVLTPRNLRKLDSLSAQKRKSHNGVGTSFAPCPSGGFSQCPQLQNLSRRKTRLGDLPGFPKNILHSSAAVRLMSFFCPRKPRFDSPPRDLTTPPSGELSDTAIPLWCASDIGLVLSMPQMVFTVSAVSAVKSLNLA</sequence>
<name>A0AAD7D5W4_MYCRO</name>
<protein>
    <submittedName>
        <fullName evidence="1">Uncharacterized protein</fullName>
    </submittedName>
</protein>
<gene>
    <name evidence="1" type="ORF">B0H17DRAFT_1076905</name>
</gene>
<proteinExistence type="predicted"/>
<dbReference type="Proteomes" id="UP001221757">
    <property type="component" value="Unassembled WGS sequence"/>
</dbReference>
<accession>A0AAD7D5W4</accession>
<evidence type="ECO:0000313" key="2">
    <source>
        <dbReference type="Proteomes" id="UP001221757"/>
    </source>
</evidence>
<comment type="caution">
    <text evidence="1">The sequence shown here is derived from an EMBL/GenBank/DDBJ whole genome shotgun (WGS) entry which is preliminary data.</text>
</comment>
<reference evidence="1" key="1">
    <citation type="submission" date="2023-03" db="EMBL/GenBank/DDBJ databases">
        <title>Massive genome expansion in bonnet fungi (Mycena s.s.) driven by repeated elements and novel gene families across ecological guilds.</title>
        <authorList>
            <consortium name="Lawrence Berkeley National Laboratory"/>
            <person name="Harder C.B."/>
            <person name="Miyauchi S."/>
            <person name="Viragh M."/>
            <person name="Kuo A."/>
            <person name="Thoen E."/>
            <person name="Andreopoulos B."/>
            <person name="Lu D."/>
            <person name="Skrede I."/>
            <person name="Drula E."/>
            <person name="Henrissat B."/>
            <person name="Morin E."/>
            <person name="Kohler A."/>
            <person name="Barry K."/>
            <person name="LaButti K."/>
            <person name="Morin E."/>
            <person name="Salamov A."/>
            <person name="Lipzen A."/>
            <person name="Mereny Z."/>
            <person name="Hegedus B."/>
            <person name="Baldrian P."/>
            <person name="Stursova M."/>
            <person name="Weitz H."/>
            <person name="Taylor A."/>
            <person name="Grigoriev I.V."/>
            <person name="Nagy L.G."/>
            <person name="Martin F."/>
            <person name="Kauserud H."/>
        </authorList>
    </citation>
    <scope>NUCLEOTIDE SEQUENCE</scope>
    <source>
        <strain evidence="1">CBHHK067</strain>
    </source>
</reference>
<keyword evidence="2" id="KW-1185">Reference proteome</keyword>
<organism evidence="1 2">
    <name type="scientific">Mycena rosella</name>
    <name type="common">Pink bonnet</name>
    <name type="synonym">Agaricus rosellus</name>
    <dbReference type="NCBI Taxonomy" id="1033263"/>
    <lineage>
        <taxon>Eukaryota</taxon>
        <taxon>Fungi</taxon>
        <taxon>Dikarya</taxon>
        <taxon>Basidiomycota</taxon>
        <taxon>Agaricomycotina</taxon>
        <taxon>Agaricomycetes</taxon>
        <taxon>Agaricomycetidae</taxon>
        <taxon>Agaricales</taxon>
        <taxon>Marasmiineae</taxon>
        <taxon>Mycenaceae</taxon>
        <taxon>Mycena</taxon>
    </lineage>
</organism>
<evidence type="ECO:0000313" key="1">
    <source>
        <dbReference type="EMBL" id="KAJ7681152.1"/>
    </source>
</evidence>